<keyword evidence="4" id="KW-1185">Reference proteome</keyword>
<evidence type="ECO:0000313" key="4">
    <source>
        <dbReference type="Proteomes" id="UP000568380"/>
    </source>
</evidence>
<dbReference type="InterPro" id="IPR001387">
    <property type="entry name" value="Cro/C1-type_HTH"/>
</dbReference>
<dbReference type="AlphaFoldDB" id="A0A7W8EDP1"/>
<protein>
    <submittedName>
        <fullName evidence="3">Transcriptional regulator with XRE-family HTH domain</fullName>
    </submittedName>
</protein>
<dbReference type="Proteomes" id="UP000568380">
    <property type="component" value="Unassembled WGS sequence"/>
</dbReference>
<sequence>MDARREIGEKIARARRRRGLSQAVLAGLVGRSESWLSQVERGQRDVSNHAVITALAEILGLSVDDLATKKSTTMTRYEAATGIRQAMLGYDGLSAMIDHRLAGGSVESILWLRHEIRQVNRLYQATRYDEVGKRLPRLIIATELGSRHAPSRGRRAYHSLRSLTYHCTTTTLRRVGEPELAWVAADRSLAAAQAAERPLLAAVSAYRLGYVLVRLREISKALEVVRRAGEALRRTPGARTRPVLGGLHLVAVTAAAAAYDQAGIRQHLDEARQVAETLGEDRNDFWTAFGMTNVIIHEISAAADSGDSRTAIAASERLDLSTLAPGLVGRRSQIHLDLARAYAVQRKDAASVNMLLEAERLSPELVRYGGRPRDLLTQLLKREHRASTPQLRPLAQRAGII</sequence>
<dbReference type="PROSITE" id="PS50943">
    <property type="entry name" value="HTH_CROC1"/>
    <property type="match status" value="1"/>
</dbReference>
<proteinExistence type="predicted"/>
<name>A0A7W8EDP1_9ACTN</name>
<evidence type="ECO:0000259" key="2">
    <source>
        <dbReference type="PROSITE" id="PS50943"/>
    </source>
</evidence>
<feature type="domain" description="HTH cro/C1-type" evidence="2">
    <location>
        <begin position="11"/>
        <end position="66"/>
    </location>
</feature>
<dbReference type="GO" id="GO:0003700">
    <property type="term" value="F:DNA-binding transcription factor activity"/>
    <property type="evidence" value="ECO:0007669"/>
    <property type="project" value="TreeGrafter"/>
</dbReference>
<comment type="caution">
    <text evidence="3">The sequence shown here is derived from an EMBL/GenBank/DDBJ whole genome shotgun (WGS) entry which is preliminary data.</text>
</comment>
<dbReference type="PANTHER" id="PTHR46797:SF1">
    <property type="entry name" value="METHYLPHOSPHONATE SYNTHASE"/>
    <property type="match status" value="1"/>
</dbReference>
<dbReference type="GO" id="GO:0005829">
    <property type="term" value="C:cytosol"/>
    <property type="evidence" value="ECO:0007669"/>
    <property type="project" value="TreeGrafter"/>
</dbReference>
<dbReference type="GO" id="GO:0003677">
    <property type="term" value="F:DNA binding"/>
    <property type="evidence" value="ECO:0007669"/>
    <property type="project" value="UniProtKB-KW"/>
</dbReference>
<evidence type="ECO:0000313" key="3">
    <source>
        <dbReference type="EMBL" id="MBB5075491.1"/>
    </source>
</evidence>
<dbReference type="Gene3D" id="1.10.260.40">
    <property type="entry name" value="lambda repressor-like DNA-binding domains"/>
    <property type="match status" value="1"/>
</dbReference>
<reference evidence="3 4" key="1">
    <citation type="submission" date="2020-08" db="EMBL/GenBank/DDBJ databases">
        <title>Genomic Encyclopedia of Type Strains, Phase IV (KMG-IV): sequencing the most valuable type-strain genomes for metagenomic binning, comparative biology and taxonomic classification.</title>
        <authorList>
            <person name="Goeker M."/>
        </authorList>
    </citation>
    <scope>NUCLEOTIDE SEQUENCE [LARGE SCALE GENOMIC DNA]</scope>
    <source>
        <strain evidence="3 4">DSM 45385</strain>
    </source>
</reference>
<keyword evidence="1" id="KW-0238">DNA-binding</keyword>
<organism evidence="3 4">
    <name type="scientific">Nonomuraea endophytica</name>
    <dbReference type="NCBI Taxonomy" id="714136"/>
    <lineage>
        <taxon>Bacteria</taxon>
        <taxon>Bacillati</taxon>
        <taxon>Actinomycetota</taxon>
        <taxon>Actinomycetes</taxon>
        <taxon>Streptosporangiales</taxon>
        <taxon>Streptosporangiaceae</taxon>
        <taxon>Nonomuraea</taxon>
    </lineage>
</organism>
<dbReference type="SUPFAM" id="SSF47413">
    <property type="entry name" value="lambda repressor-like DNA-binding domains"/>
    <property type="match status" value="1"/>
</dbReference>
<dbReference type="EMBL" id="JACHIN010000001">
    <property type="protein sequence ID" value="MBB5075491.1"/>
    <property type="molecule type" value="Genomic_DNA"/>
</dbReference>
<evidence type="ECO:0000256" key="1">
    <source>
        <dbReference type="ARBA" id="ARBA00023125"/>
    </source>
</evidence>
<dbReference type="CDD" id="cd00093">
    <property type="entry name" value="HTH_XRE"/>
    <property type="match status" value="1"/>
</dbReference>
<dbReference type="InterPro" id="IPR010982">
    <property type="entry name" value="Lambda_DNA-bd_dom_sf"/>
</dbReference>
<dbReference type="SMART" id="SM00530">
    <property type="entry name" value="HTH_XRE"/>
    <property type="match status" value="1"/>
</dbReference>
<accession>A0A7W8EDP1</accession>
<dbReference type="RefSeq" id="WP_184958573.1">
    <property type="nucleotide sequence ID" value="NZ_JACHIN010000001.1"/>
</dbReference>
<dbReference type="Pfam" id="PF13560">
    <property type="entry name" value="HTH_31"/>
    <property type="match status" value="1"/>
</dbReference>
<dbReference type="PANTHER" id="PTHR46797">
    <property type="entry name" value="HTH-TYPE TRANSCRIPTIONAL REGULATOR"/>
    <property type="match status" value="1"/>
</dbReference>
<gene>
    <name evidence="3" type="ORF">HNR40_000937</name>
</gene>
<dbReference type="InterPro" id="IPR050807">
    <property type="entry name" value="TransReg_Diox_bact_type"/>
</dbReference>